<evidence type="ECO:0000313" key="28">
    <source>
        <dbReference type="WBParaSite" id="MCU_011220-RI"/>
    </source>
</evidence>
<evidence type="ECO:0000256" key="22">
    <source>
        <dbReference type="ARBA" id="ARBA00049244"/>
    </source>
</evidence>
<dbReference type="AlphaFoldDB" id="A0A5K3FWH9"/>
<dbReference type="NCBIfam" id="TIGR00592">
    <property type="entry name" value="pol2"/>
    <property type="match status" value="1"/>
</dbReference>
<evidence type="ECO:0000256" key="8">
    <source>
        <dbReference type="ARBA" id="ARBA00022705"/>
    </source>
</evidence>
<evidence type="ECO:0000256" key="12">
    <source>
        <dbReference type="ARBA" id="ARBA00022801"/>
    </source>
</evidence>
<dbReference type="InterPro" id="IPR056435">
    <property type="entry name" value="DPOD/Z_N"/>
</dbReference>
<comment type="subcellular location">
    <subcellularLocation>
        <location evidence="2">Nucleus</location>
    </subcellularLocation>
</comment>
<keyword evidence="5" id="KW-0004">4Fe-4S</keyword>
<keyword evidence="11" id="KW-0863">Zinc-finger</keyword>
<keyword evidence="17" id="KW-0411">Iron-sulfur</keyword>
<feature type="domain" description="DNA polymerase delta/zeta catalytic subunit N-terminal" evidence="27">
    <location>
        <begin position="120"/>
        <end position="198"/>
    </location>
</feature>
<keyword evidence="13" id="KW-0862">Zinc</keyword>
<dbReference type="EC" id="2.7.7.7" evidence="4"/>
<keyword evidence="10" id="KW-0479">Metal-binding</keyword>
<keyword evidence="7" id="KW-0548">Nucleotidyltransferase</keyword>
<dbReference type="SMART" id="SM00486">
    <property type="entry name" value="POLBc"/>
    <property type="match status" value="1"/>
</dbReference>
<dbReference type="GO" id="GO:0008270">
    <property type="term" value="F:zinc ion binding"/>
    <property type="evidence" value="ECO:0007669"/>
    <property type="project" value="UniProtKB-KW"/>
</dbReference>
<feature type="domain" description="C4-type zinc-finger of DNA polymerase delta" evidence="26">
    <location>
        <begin position="977"/>
        <end position="1025"/>
    </location>
</feature>
<evidence type="ECO:0000256" key="7">
    <source>
        <dbReference type="ARBA" id="ARBA00022695"/>
    </source>
</evidence>
<evidence type="ECO:0000256" key="21">
    <source>
        <dbReference type="ARBA" id="ARBA00042791"/>
    </source>
</evidence>
<dbReference type="InterPro" id="IPR025687">
    <property type="entry name" value="Znf-C4pol"/>
</dbReference>
<evidence type="ECO:0000256" key="18">
    <source>
        <dbReference type="ARBA" id="ARBA00023125"/>
    </source>
</evidence>
<dbReference type="Pfam" id="PF24055">
    <property type="entry name" value="POL3_N"/>
    <property type="match status" value="1"/>
</dbReference>
<evidence type="ECO:0000256" key="19">
    <source>
        <dbReference type="ARBA" id="ARBA00023242"/>
    </source>
</evidence>
<keyword evidence="8" id="KW-0235">DNA replication</keyword>
<evidence type="ECO:0000256" key="3">
    <source>
        <dbReference type="ARBA" id="ARBA00005755"/>
    </source>
</evidence>
<evidence type="ECO:0000259" key="24">
    <source>
        <dbReference type="Pfam" id="PF00136"/>
    </source>
</evidence>
<evidence type="ECO:0000259" key="25">
    <source>
        <dbReference type="Pfam" id="PF03104"/>
    </source>
</evidence>
<keyword evidence="12" id="KW-0378">Hydrolase</keyword>
<dbReference type="WBParaSite" id="MCU_011220-RI">
    <property type="protein sequence ID" value="MCU_011220-RI"/>
    <property type="gene ID" value="MCU_011220"/>
</dbReference>
<keyword evidence="15" id="KW-0239">DNA-directed DNA polymerase</keyword>
<organism evidence="28">
    <name type="scientific">Mesocestoides corti</name>
    <name type="common">Flatworm</name>
    <dbReference type="NCBI Taxonomy" id="53468"/>
    <lineage>
        <taxon>Eukaryota</taxon>
        <taxon>Metazoa</taxon>
        <taxon>Spiralia</taxon>
        <taxon>Lophotrochozoa</taxon>
        <taxon>Platyhelminthes</taxon>
        <taxon>Cestoda</taxon>
        <taxon>Eucestoda</taxon>
        <taxon>Cyclophyllidea</taxon>
        <taxon>Mesocestoididae</taxon>
        <taxon>Mesocestoides</taxon>
    </lineage>
</organism>
<dbReference type="GO" id="GO:0006287">
    <property type="term" value="P:base-excision repair, gap-filling"/>
    <property type="evidence" value="ECO:0007669"/>
    <property type="project" value="TreeGrafter"/>
</dbReference>
<comment type="catalytic activity">
    <reaction evidence="22">
        <text>DNA(n) + a 2'-deoxyribonucleoside 5'-triphosphate = DNA(n+1) + diphosphate</text>
        <dbReference type="Rhea" id="RHEA:22508"/>
        <dbReference type="Rhea" id="RHEA-COMP:17339"/>
        <dbReference type="Rhea" id="RHEA-COMP:17340"/>
        <dbReference type="ChEBI" id="CHEBI:33019"/>
        <dbReference type="ChEBI" id="CHEBI:61560"/>
        <dbReference type="ChEBI" id="CHEBI:173112"/>
        <dbReference type="EC" id="2.7.7.7"/>
    </reaction>
</comment>
<dbReference type="PANTHER" id="PTHR10322">
    <property type="entry name" value="DNA POLYMERASE CATALYTIC SUBUNIT"/>
    <property type="match status" value="1"/>
</dbReference>
<name>A0A5K3FWH9_MESCO</name>
<dbReference type="GO" id="GO:0003677">
    <property type="term" value="F:DNA binding"/>
    <property type="evidence" value="ECO:0007669"/>
    <property type="project" value="UniProtKB-KW"/>
</dbReference>
<dbReference type="InterPro" id="IPR006133">
    <property type="entry name" value="DNA-dir_DNA_pol_B_exonuc"/>
</dbReference>
<dbReference type="InterPro" id="IPR006172">
    <property type="entry name" value="DNA-dir_DNA_pol_B"/>
</dbReference>
<dbReference type="InterPro" id="IPR036397">
    <property type="entry name" value="RNaseH_sf"/>
</dbReference>
<evidence type="ECO:0000259" key="27">
    <source>
        <dbReference type="Pfam" id="PF24055"/>
    </source>
</evidence>
<dbReference type="InterPro" id="IPR043502">
    <property type="entry name" value="DNA/RNA_pol_sf"/>
</dbReference>
<proteinExistence type="inferred from homology"/>
<reference evidence="28" key="1">
    <citation type="submission" date="2019-11" db="UniProtKB">
        <authorList>
            <consortium name="WormBaseParasite"/>
        </authorList>
    </citation>
    <scope>IDENTIFICATION</scope>
</reference>
<dbReference type="Pfam" id="PF14260">
    <property type="entry name" value="zf-C4pol"/>
    <property type="match status" value="1"/>
</dbReference>
<evidence type="ECO:0000256" key="4">
    <source>
        <dbReference type="ARBA" id="ARBA00012417"/>
    </source>
</evidence>
<evidence type="ECO:0000256" key="9">
    <source>
        <dbReference type="ARBA" id="ARBA00022722"/>
    </source>
</evidence>
<evidence type="ECO:0000256" key="13">
    <source>
        <dbReference type="ARBA" id="ARBA00022833"/>
    </source>
</evidence>
<dbReference type="Pfam" id="PF00136">
    <property type="entry name" value="DNA_pol_B"/>
    <property type="match status" value="1"/>
</dbReference>
<dbReference type="Gene3D" id="1.10.132.60">
    <property type="entry name" value="DNA polymerase family B, C-terminal domain"/>
    <property type="match status" value="1"/>
</dbReference>
<keyword evidence="9" id="KW-0540">Nuclease</keyword>
<evidence type="ECO:0000256" key="14">
    <source>
        <dbReference type="ARBA" id="ARBA00022839"/>
    </source>
</evidence>
<evidence type="ECO:0000256" key="6">
    <source>
        <dbReference type="ARBA" id="ARBA00022679"/>
    </source>
</evidence>
<feature type="compositionally biased region" description="Basic and acidic residues" evidence="23">
    <location>
        <begin position="1"/>
        <end position="20"/>
    </location>
</feature>
<dbReference type="PANTHER" id="PTHR10322:SF23">
    <property type="entry name" value="DNA POLYMERASE DELTA CATALYTIC SUBUNIT"/>
    <property type="match status" value="1"/>
</dbReference>
<dbReference type="SUPFAM" id="SSF53098">
    <property type="entry name" value="Ribonuclease H-like"/>
    <property type="match status" value="1"/>
</dbReference>
<evidence type="ECO:0000256" key="23">
    <source>
        <dbReference type="SAM" id="MobiDB-lite"/>
    </source>
</evidence>
<dbReference type="Gene3D" id="3.30.420.10">
    <property type="entry name" value="Ribonuclease H-like superfamily/Ribonuclease H"/>
    <property type="match status" value="1"/>
</dbReference>
<dbReference type="Pfam" id="PF03104">
    <property type="entry name" value="DNA_pol_B_exo1"/>
    <property type="match status" value="1"/>
</dbReference>
<dbReference type="GO" id="GO:0043625">
    <property type="term" value="C:delta DNA polymerase complex"/>
    <property type="evidence" value="ECO:0007669"/>
    <property type="project" value="TreeGrafter"/>
</dbReference>
<dbReference type="Gene3D" id="3.90.1600.10">
    <property type="entry name" value="Palm domain of DNA polymerase"/>
    <property type="match status" value="1"/>
</dbReference>
<evidence type="ECO:0000256" key="5">
    <source>
        <dbReference type="ARBA" id="ARBA00022485"/>
    </source>
</evidence>
<dbReference type="InterPro" id="IPR042087">
    <property type="entry name" value="DNA_pol_B_thumb"/>
</dbReference>
<dbReference type="InterPro" id="IPR006134">
    <property type="entry name" value="DNA-dir_DNA_pol_B_multi_dom"/>
</dbReference>
<dbReference type="FunFam" id="3.30.420.10:FF:000004">
    <property type="entry name" value="DNA polymerase"/>
    <property type="match status" value="1"/>
</dbReference>
<dbReference type="Gene3D" id="3.30.342.10">
    <property type="entry name" value="DNA Polymerase, chain B, domain 1"/>
    <property type="match status" value="1"/>
</dbReference>
<dbReference type="PRINTS" id="PR00106">
    <property type="entry name" value="DNAPOLB"/>
</dbReference>
<feature type="domain" description="DNA-directed DNA polymerase family B exonuclease" evidence="25">
    <location>
        <begin position="220"/>
        <end position="445"/>
    </location>
</feature>
<dbReference type="GO" id="GO:0051539">
    <property type="term" value="F:4 iron, 4 sulfur cluster binding"/>
    <property type="evidence" value="ECO:0007669"/>
    <property type="project" value="UniProtKB-KW"/>
</dbReference>
<dbReference type="GO" id="GO:0000166">
    <property type="term" value="F:nucleotide binding"/>
    <property type="evidence" value="ECO:0007669"/>
    <property type="project" value="InterPro"/>
</dbReference>
<dbReference type="FunFam" id="3.30.342.10:FF:000003">
    <property type="entry name" value="DNA polymerase"/>
    <property type="match status" value="1"/>
</dbReference>
<protein>
    <recommendedName>
        <fullName evidence="20">DNA polymerase delta catalytic subunit</fullName>
        <ecNumber evidence="4">2.7.7.7</ecNumber>
    </recommendedName>
    <alternativeName>
        <fullName evidence="21">3'-5' exodeoxyribonuclease</fullName>
    </alternativeName>
</protein>
<dbReference type="InterPro" id="IPR012337">
    <property type="entry name" value="RNaseH-like_sf"/>
</dbReference>
<dbReference type="GO" id="GO:0008296">
    <property type="term" value="F:3'-5'-DNA exonuclease activity"/>
    <property type="evidence" value="ECO:0007669"/>
    <property type="project" value="TreeGrafter"/>
</dbReference>
<dbReference type="GO" id="GO:0006297">
    <property type="term" value="P:nucleotide-excision repair, DNA gap filling"/>
    <property type="evidence" value="ECO:0007669"/>
    <property type="project" value="TreeGrafter"/>
</dbReference>
<sequence>MPLNRDDDYPNHSKRYRPEADNEEEVGASTFAQELMMVASDETSDADDDDDGGDDSTWSRPALPPVNAANDKILFQLFHLDFYEGDRLLEMPGPERSPVPIIRIYGATESGNSVVAHVHGFAPYFYASAPPSLTPEHLEKFRRALNLALHRELREDGTRGLQYLVVAVALEEKETIVGFHNQVKSKFIRITLALPKFVPTARRLLEGGFIFSAAQTHSYAVFEANVDFVTRFMVDADLTGGSWIELPATKYLVRRLPPSRKTTCQLEVDVAYNDVSTHATSGEWSKIAPIRVLSFDILCASQNGDSPIPEHDAVIQIASVVKNYGESRPFIRNVFTLGSCIPVFGSDVICCATEAEMLKKWASFVRKTDPDLITGYGIHKFDLPYLVDRCTHLGISSSLCLGRVIGSASILGENRAVSIDGRIQYDLSKVVLRDHRLRSYTLNAVSFHFLQEQTEYIPPRAVTDLQNGDDRTRRRLAAYCLKNAHLPLRIFDKLQSFVNDVEMSRITGVRFTDLLEQGPQAKIFSQLLRIARASGFVVPTVKSNGRDEYTGATVFEPVCGFYDEPIITLDFSSFYPSIIIAHNLCYTTLLAPTPTSAHTDAASLLSAHNLSPDDCTRTPAGCYFVKKHIHEGLLPRLLRELLAARQTAKRELAVETDPFKRRILDSRQLALKTCANFVYGFTGSHPGVLPCPQIASSVTGFGREMLESTKRWVEETVTVANGRQHNAEVIYGDTDCVMCRFGVSTVGEAIDVGRLAAELISGTFLDPVKLEFRKVYFPFLLLSKKHYAGLAFTTPDKHDELDCKGIETVQRDSPPLVANVVNACLTQIIINRDTQAALDQAQRAISDLLANRVDIAQLIINKKLTRPVESYCNKLPHVEVVRRMLRRNADSVPQPGDRVSYVITAGRGRNTALHVRAEDPIYAIQHQVPINTEYYLERQLVPALVRLFEPILGEAGANSAFSISAVPPRSHDRPSDSEVYQAELGRLRSLEARFARLWVQCQRCQGSLHEDVVCTCADCPVFLMRSQVQIDLDEHVDRVQRFGDPSW</sequence>
<keyword evidence="16" id="KW-0408">Iron</keyword>
<dbReference type="Gene3D" id="1.10.287.690">
    <property type="entry name" value="Helix hairpin bin"/>
    <property type="match status" value="1"/>
</dbReference>
<evidence type="ECO:0000256" key="17">
    <source>
        <dbReference type="ARBA" id="ARBA00023014"/>
    </source>
</evidence>
<evidence type="ECO:0000256" key="10">
    <source>
        <dbReference type="ARBA" id="ARBA00022723"/>
    </source>
</evidence>
<dbReference type="GO" id="GO:0003887">
    <property type="term" value="F:DNA-directed DNA polymerase activity"/>
    <property type="evidence" value="ECO:0007669"/>
    <property type="project" value="UniProtKB-KW"/>
</dbReference>
<feature type="domain" description="DNA-directed DNA polymerase family B multifunctional" evidence="24">
    <location>
        <begin position="511"/>
        <end position="951"/>
    </location>
</feature>
<keyword evidence="14" id="KW-0269">Exonuclease</keyword>
<comment type="cofactor">
    <cofactor evidence="1">
        <name>[4Fe-4S] cluster</name>
        <dbReference type="ChEBI" id="CHEBI:49883"/>
    </cofactor>
</comment>
<comment type="similarity">
    <text evidence="3">Belongs to the DNA polymerase type-B family.</text>
</comment>
<evidence type="ECO:0000256" key="15">
    <source>
        <dbReference type="ARBA" id="ARBA00022932"/>
    </source>
</evidence>
<feature type="region of interest" description="Disordered" evidence="23">
    <location>
        <begin position="1"/>
        <end position="64"/>
    </location>
</feature>
<keyword evidence="18" id="KW-0238">DNA-binding</keyword>
<feature type="compositionally biased region" description="Acidic residues" evidence="23">
    <location>
        <begin position="42"/>
        <end position="54"/>
    </location>
</feature>
<dbReference type="SUPFAM" id="SSF56672">
    <property type="entry name" value="DNA/RNA polymerases"/>
    <property type="match status" value="1"/>
</dbReference>
<keyword evidence="19" id="KW-0539">Nucleus</keyword>
<evidence type="ECO:0000256" key="1">
    <source>
        <dbReference type="ARBA" id="ARBA00001966"/>
    </source>
</evidence>
<dbReference type="InterPro" id="IPR050240">
    <property type="entry name" value="DNA_pol_type-B"/>
</dbReference>
<dbReference type="GO" id="GO:0045004">
    <property type="term" value="P:DNA replication proofreading"/>
    <property type="evidence" value="ECO:0007669"/>
    <property type="project" value="TreeGrafter"/>
</dbReference>
<evidence type="ECO:0000256" key="11">
    <source>
        <dbReference type="ARBA" id="ARBA00022771"/>
    </source>
</evidence>
<evidence type="ECO:0000259" key="26">
    <source>
        <dbReference type="Pfam" id="PF14260"/>
    </source>
</evidence>
<evidence type="ECO:0000256" key="16">
    <source>
        <dbReference type="ARBA" id="ARBA00023004"/>
    </source>
</evidence>
<evidence type="ECO:0000256" key="2">
    <source>
        <dbReference type="ARBA" id="ARBA00004123"/>
    </source>
</evidence>
<dbReference type="InterPro" id="IPR023211">
    <property type="entry name" value="DNA_pol_palm_dom_sf"/>
</dbReference>
<keyword evidence="6" id="KW-0808">Transferase</keyword>
<evidence type="ECO:0000256" key="20">
    <source>
        <dbReference type="ARBA" id="ARBA00024411"/>
    </source>
</evidence>
<accession>A0A5K3FWH9</accession>